<dbReference type="InterPro" id="IPR001708">
    <property type="entry name" value="YidC/ALB3/OXA1/COX18"/>
</dbReference>
<keyword evidence="4" id="KW-0472">Membrane</keyword>
<gene>
    <name evidence="7" type="primary">LOC106812012</name>
</gene>
<dbReference type="RefSeq" id="XP_014671250.1">
    <property type="nucleotide sequence ID" value="XM_014815764.1"/>
</dbReference>
<feature type="compositionally biased region" description="Low complexity" evidence="5">
    <location>
        <begin position="257"/>
        <end position="270"/>
    </location>
</feature>
<evidence type="ECO:0000256" key="1">
    <source>
        <dbReference type="ARBA" id="ARBA00004141"/>
    </source>
</evidence>
<evidence type="ECO:0000256" key="3">
    <source>
        <dbReference type="ARBA" id="ARBA00022989"/>
    </source>
</evidence>
<feature type="region of interest" description="Disordered" evidence="5">
    <location>
        <begin position="249"/>
        <end position="270"/>
    </location>
</feature>
<name>A0ABM1EGC9_PRICU</name>
<proteinExistence type="predicted"/>
<dbReference type="GeneID" id="106812012"/>
<evidence type="ECO:0000313" key="7">
    <source>
        <dbReference type="RefSeq" id="XP_014671250.1"/>
    </source>
</evidence>
<evidence type="ECO:0000256" key="4">
    <source>
        <dbReference type="ARBA" id="ARBA00023136"/>
    </source>
</evidence>
<dbReference type="Proteomes" id="UP000695022">
    <property type="component" value="Unplaced"/>
</dbReference>
<protein>
    <submittedName>
        <fullName evidence="7">Mitochondrial inner membrane protein COX18-like</fullName>
    </submittedName>
</protein>
<keyword evidence="6" id="KW-1185">Reference proteome</keyword>
<evidence type="ECO:0000313" key="6">
    <source>
        <dbReference type="Proteomes" id="UP000695022"/>
    </source>
</evidence>
<keyword evidence="3" id="KW-1133">Transmembrane helix</keyword>
<evidence type="ECO:0000256" key="2">
    <source>
        <dbReference type="ARBA" id="ARBA00022692"/>
    </source>
</evidence>
<reference evidence="7" key="1">
    <citation type="submission" date="2025-08" db="UniProtKB">
        <authorList>
            <consortium name="RefSeq"/>
        </authorList>
    </citation>
    <scope>IDENTIFICATION</scope>
</reference>
<dbReference type="PANTHER" id="PTHR12428:SF65">
    <property type="entry name" value="CYTOCHROME C OXIDASE ASSEMBLY PROTEIN COX18, MITOCHONDRIAL"/>
    <property type="match status" value="1"/>
</dbReference>
<keyword evidence="2" id="KW-0812">Transmembrane</keyword>
<comment type="subcellular location">
    <subcellularLocation>
        <location evidence="1">Membrane</location>
        <topology evidence="1">Multi-pass membrane protein</topology>
    </subcellularLocation>
</comment>
<dbReference type="PANTHER" id="PTHR12428">
    <property type="entry name" value="OXA1"/>
    <property type="match status" value="1"/>
</dbReference>
<organism evidence="6 7">
    <name type="scientific">Priapulus caudatus</name>
    <name type="common">Priapulid worm</name>
    <dbReference type="NCBI Taxonomy" id="37621"/>
    <lineage>
        <taxon>Eukaryota</taxon>
        <taxon>Metazoa</taxon>
        <taxon>Ecdysozoa</taxon>
        <taxon>Scalidophora</taxon>
        <taxon>Priapulida</taxon>
        <taxon>Priapulimorpha</taxon>
        <taxon>Priapulimorphida</taxon>
        <taxon>Priapulidae</taxon>
        <taxon>Priapulus</taxon>
    </lineage>
</organism>
<sequence>MFTDAGTSMPADFTDKTCVHILGILPGLCSGSYSTECVMQSIHDTSGLPWWASIVVTTCLLRSAITLPLAIYQAHILAKVEGLQPEIKTIAEGLKKEVSVAKKMYKWGEKTTRLQFKINIRRRPRRTAVRERQLRPTPRNASACTSVLNMFWCFAVPQPVLSSFAVPQPVLSVLTCSVFCSASACTISSDMFCVLQCLSLYWVSSSTFGLAQNVALKFPSVRRACRIPPAPSESQTPFRDMVAHFRARRARADASTKDTSASTKDTSAST</sequence>
<accession>A0ABM1EGC9</accession>
<evidence type="ECO:0000256" key="5">
    <source>
        <dbReference type="SAM" id="MobiDB-lite"/>
    </source>
</evidence>